<dbReference type="Proteomes" id="UP001060215">
    <property type="component" value="Chromosome 2"/>
</dbReference>
<gene>
    <name evidence="1" type="ORF">LOK49_LG04G03828</name>
</gene>
<evidence type="ECO:0000313" key="2">
    <source>
        <dbReference type="Proteomes" id="UP001060215"/>
    </source>
</evidence>
<protein>
    <submittedName>
        <fullName evidence="1">Uncharacterized protein</fullName>
    </submittedName>
</protein>
<reference evidence="1 2" key="1">
    <citation type="journal article" date="2022" name="Plant J.">
        <title>Chromosome-level genome of Camellia lanceoleosa provides a valuable resource for understanding genome evolution and self-incompatibility.</title>
        <authorList>
            <person name="Gong W."/>
            <person name="Xiao S."/>
            <person name="Wang L."/>
            <person name="Liao Z."/>
            <person name="Chang Y."/>
            <person name="Mo W."/>
            <person name="Hu G."/>
            <person name="Li W."/>
            <person name="Zhao G."/>
            <person name="Zhu H."/>
            <person name="Hu X."/>
            <person name="Ji K."/>
            <person name="Xiang X."/>
            <person name="Song Q."/>
            <person name="Yuan D."/>
            <person name="Jin S."/>
            <person name="Zhang L."/>
        </authorList>
    </citation>
    <scope>NUCLEOTIDE SEQUENCE [LARGE SCALE GENOMIC DNA]</scope>
    <source>
        <strain evidence="1">SQ_2022a</strain>
    </source>
</reference>
<evidence type="ECO:0000313" key="1">
    <source>
        <dbReference type="EMBL" id="KAI8018820.1"/>
    </source>
</evidence>
<name>A0ACC0HZG7_9ERIC</name>
<sequence length="487" mass="55261">MMEPLQERNKGTAKGNNGVQQRNNLIYIRFRKMKMKRTDSVSWVISKAHIHYRSITGKIGKRKGSTTFSNFSNEASLDVFLVMVNEEENDQEVKARFKQQMSYNDPTFVKPFFMNRIKHGDTINSTIHLSRSQMAERGQLTSWGKKKRVLVKCEGSSSTGQLSYEKNFCLCVSTGEEMYNPSEWYMVNLSSNKDKKKEEEEEKARLLLPIPSSEIRGAYMAFCHEQHHQGEDPPILSPFMKLNKFCSYGACCAVVGSTIYRIGGDHRRGNLKGRWSRKVRFLDTNRPDEGWRRGPSTLCGRSNTLVLGVNGKLYVFTGHHPADILGILGEFLDTTTGEWNPLPDPPSYLIPPASLASLHFFAAPLTGEYSDKILVCSKLTKALCLYDIEKNIWECLGPLKCGRFLSTPIVVLTTIYWINFQSLFAYDFVQKTLINMPITDFQICWLLDSDKGSKCNEANPSSFGCSLPSVCFLLRHRVIGSDIEDVL</sequence>
<keyword evidence="2" id="KW-1185">Reference proteome</keyword>
<accession>A0ACC0HZG7</accession>
<proteinExistence type="predicted"/>
<comment type="caution">
    <text evidence="1">The sequence shown here is derived from an EMBL/GenBank/DDBJ whole genome shotgun (WGS) entry which is preliminary data.</text>
</comment>
<organism evidence="1 2">
    <name type="scientific">Camellia lanceoleosa</name>
    <dbReference type="NCBI Taxonomy" id="1840588"/>
    <lineage>
        <taxon>Eukaryota</taxon>
        <taxon>Viridiplantae</taxon>
        <taxon>Streptophyta</taxon>
        <taxon>Embryophyta</taxon>
        <taxon>Tracheophyta</taxon>
        <taxon>Spermatophyta</taxon>
        <taxon>Magnoliopsida</taxon>
        <taxon>eudicotyledons</taxon>
        <taxon>Gunneridae</taxon>
        <taxon>Pentapetalae</taxon>
        <taxon>asterids</taxon>
        <taxon>Ericales</taxon>
        <taxon>Theaceae</taxon>
        <taxon>Camellia</taxon>
    </lineage>
</organism>
<dbReference type="EMBL" id="CM045759">
    <property type="protein sequence ID" value="KAI8018820.1"/>
    <property type="molecule type" value="Genomic_DNA"/>
</dbReference>